<feature type="domain" description="C2H2-type" evidence="6">
    <location>
        <begin position="69"/>
        <end position="91"/>
    </location>
</feature>
<evidence type="ECO:0000256" key="3">
    <source>
        <dbReference type="ARBA" id="ARBA00022771"/>
    </source>
</evidence>
<dbReference type="RefSeq" id="XP_014670425.1">
    <property type="nucleotide sequence ID" value="XM_014814939.1"/>
</dbReference>
<keyword evidence="4" id="KW-0862">Zinc</keyword>
<accession>A0ABM1EE06</accession>
<evidence type="ECO:0000313" key="7">
    <source>
        <dbReference type="Proteomes" id="UP000695022"/>
    </source>
</evidence>
<evidence type="ECO:0000256" key="5">
    <source>
        <dbReference type="PROSITE-ProRule" id="PRU00042"/>
    </source>
</evidence>
<dbReference type="Gene3D" id="3.30.160.60">
    <property type="entry name" value="Classic Zinc Finger"/>
    <property type="match status" value="5"/>
</dbReference>
<name>A0ABM1EE06_PRICU</name>
<dbReference type="PANTHER" id="PTHR24379:SF121">
    <property type="entry name" value="C2H2-TYPE DOMAIN-CONTAINING PROTEIN"/>
    <property type="match status" value="1"/>
</dbReference>
<feature type="domain" description="C2H2-type" evidence="6">
    <location>
        <begin position="97"/>
        <end position="120"/>
    </location>
</feature>
<reference evidence="8 9" key="1">
    <citation type="submission" date="2025-05" db="UniProtKB">
        <authorList>
            <consortium name="RefSeq"/>
        </authorList>
    </citation>
    <scope>IDENTIFICATION</scope>
</reference>
<feature type="domain" description="C2H2-type" evidence="6">
    <location>
        <begin position="152"/>
        <end position="179"/>
    </location>
</feature>
<keyword evidence="1" id="KW-0479">Metal-binding</keyword>
<keyword evidence="7" id="KW-1185">Reference proteome</keyword>
<evidence type="ECO:0000256" key="2">
    <source>
        <dbReference type="ARBA" id="ARBA00022737"/>
    </source>
</evidence>
<feature type="domain" description="C2H2-type" evidence="6">
    <location>
        <begin position="212"/>
        <end position="239"/>
    </location>
</feature>
<proteinExistence type="predicted"/>
<dbReference type="SMART" id="SM00355">
    <property type="entry name" value="ZnF_C2H2"/>
    <property type="match status" value="9"/>
</dbReference>
<evidence type="ECO:0000313" key="9">
    <source>
        <dbReference type="RefSeq" id="XP_014670427.1"/>
    </source>
</evidence>
<feature type="domain" description="C2H2-type" evidence="6">
    <location>
        <begin position="14"/>
        <end position="37"/>
    </location>
</feature>
<evidence type="ECO:0000256" key="1">
    <source>
        <dbReference type="ARBA" id="ARBA00022723"/>
    </source>
</evidence>
<dbReference type="InterPro" id="IPR013087">
    <property type="entry name" value="Znf_C2H2_type"/>
</dbReference>
<dbReference type="Pfam" id="PF00096">
    <property type="entry name" value="zf-C2H2"/>
    <property type="match status" value="4"/>
</dbReference>
<gene>
    <name evidence="8 9" type="primary">LOC106811355</name>
</gene>
<dbReference type="InterPro" id="IPR036236">
    <property type="entry name" value="Znf_C2H2_sf"/>
</dbReference>
<evidence type="ECO:0000256" key="4">
    <source>
        <dbReference type="ARBA" id="ARBA00022833"/>
    </source>
</evidence>
<protein>
    <submittedName>
        <fullName evidence="8">Zinc finger protein 90-like isoform X1</fullName>
    </submittedName>
    <submittedName>
        <fullName evidence="9">Zinc finger protein 90-like isoform X2</fullName>
    </submittedName>
</protein>
<sequence length="476" mass="52837">MTKHYQQRHEEPRYTCEHCGKLCRFYEQLTRHIEAKHLKKIIRCEYCPFKTKVSKALTVHMRVHMGRGITCDVCGKQFPTRSQLTSHMVRHQEGVGSICDQCAQTFKSKGSLEAHVRRKHQPVSKEMCPECSFMGDPDYVQKHIERVHRKQFRCGVCDYATNSDVALERHLAMHDDSRPMKCSQCEYRARDDKTLLDHVRNRHTAEELTRVHACGVCGKRFKTRTMLKSHMPSHTNAKTYCCNFCNYACKYRQTLYYHLRVKHDVTSLATGGRSVAAKQETLEISGGIEIGGDSAGEHTVILQLAGEAAAAAARGEAVVIDTSGLPDDVTMETINVDGRGERMGPVGQTIVISGGQVVAPVEQQLAAGDSKDIGQQQQQETYVLRLSEGSQDTYVLSKESLARLQQGDVPSTIILQQRGAGGGDGESTYIVQTEADQQAAETTTTTHAAEILQQLMSIAHTGDTQEVAEEAVAPAT</sequence>
<dbReference type="GeneID" id="106811355"/>
<dbReference type="Proteomes" id="UP000695022">
    <property type="component" value="Unplaced"/>
</dbReference>
<keyword evidence="3 5" id="KW-0863">Zinc-finger</keyword>
<dbReference type="SUPFAM" id="SSF57667">
    <property type="entry name" value="beta-beta-alpha zinc fingers"/>
    <property type="match status" value="4"/>
</dbReference>
<dbReference type="RefSeq" id="XP_014670427.1">
    <property type="nucleotide sequence ID" value="XM_014814941.1"/>
</dbReference>
<keyword evidence="2" id="KW-0677">Repeat</keyword>
<dbReference type="PANTHER" id="PTHR24379">
    <property type="entry name" value="KRAB AND ZINC FINGER DOMAIN-CONTAINING"/>
    <property type="match status" value="1"/>
</dbReference>
<evidence type="ECO:0000313" key="8">
    <source>
        <dbReference type="RefSeq" id="XP_014670425.1"/>
    </source>
</evidence>
<evidence type="ECO:0000259" key="6">
    <source>
        <dbReference type="PROSITE" id="PS50157"/>
    </source>
</evidence>
<feature type="domain" description="C2H2-type" evidence="6">
    <location>
        <begin position="180"/>
        <end position="208"/>
    </location>
</feature>
<organism evidence="7 9">
    <name type="scientific">Priapulus caudatus</name>
    <name type="common">Priapulid worm</name>
    <dbReference type="NCBI Taxonomy" id="37621"/>
    <lineage>
        <taxon>Eukaryota</taxon>
        <taxon>Metazoa</taxon>
        <taxon>Ecdysozoa</taxon>
        <taxon>Scalidophora</taxon>
        <taxon>Priapulida</taxon>
        <taxon>Priapulimorpha</taxon>
        <taxon>Priapulimorphida</taxon>
        <taxon>Priapulidae</taxon>
        <taxon>Priapulus</taxon>
    </lineage>
</organism>
<dbReference type="PROSITE" id="PS50157">
    <property type="entry name" value="ZINC_FINGER_C2H2_2"/>
    <property type="match status" value="6"/>
</dbReference>
<dbReference type="PROSITE" id="PS00028">
    <property type="entry name" value="ZINC_FINGER_C2H2_1"/>
    <property type="match status" value="5"/>
</dbReference>